<dbReference type="PROSITE" id="PS51114">
    <property type="entry name" value="FBA"/>
    <property type="match status" value="1"/>
</dbReference>
<dbReference type="GO" id="GO:0006516">
    <property type="term" value="P:glycoprotein catabolic process"/>
    <property type="evidence" value="ECO:0007669"/>
    <property type="project" value="TreeGrafter"/>
</dbReference>
<dbReference type="InterPro" id="IPR039752">
    <property type="entry name" value="F-box_only"/>
</dbReference>
<organism evidence="4">
    <name type="scientific">Camponotus floridanus</name>
    <name type="common">Florida carpenter ant</name>
    <dbReference type="NCBI Taxonomy" id="104421"/>
    <lineage>
        <taxon>Eukaryota</taxon>
        <taxon>Metazoa</taxon>
        <taxon>Ecdysozoa</taxon>
        <taxon>Arthropoda</taxon>
        <taxon>Hexapoda</taxon>
        <taxon>Insecta</taxon>
        <taxon>Pterygota</taxon>
        <taxon>Neoptera</taxon>
        <taxon>Endopterygota</taxon>
        <taxon>Hymenoptera</taxon>
        <taxon>Apocrita</taxon>
        <taxon>Aculeata</taxon>
        <taxon>Formicoidea</taxon>
        <taxon>Formicidae</taxon>
        <taxon>Formicinae</taxon>
        <taxon>Camponotus</taxon>
    </lineage>
</organism>
<dbReference type="InterPro" id="IPR008979">
    <property type="entry name" value="Galactose-bd-like_sf"/>
</dbReference>
<dbReference type="Gene3D" id="2.60.120.260">
    <property type="entry name" value="Galactose-binding domain-like"/>
    <property type="match status" value="1"/>
</dbReference>
<proteinExistence type="predicted"/>
<dbReference type="PROSITE" id="PS50181">
    <property type="entry name" value="FBOX"/>
    <property type="match status" value="1"/>
</dbReference>
<evidence type="ECO:0000259" key="1">
    <source>
        <dbReference type="PROSITE" id="PS50181"/>
    </source>
</evidence>
<gene>
    <name evidence="3" type="ORF">EAG_01720</name>
</gene>
<dbReference type="Pfam" id="PF04300">
    <property type="entry name" value="FBA"/>
    <property type="match status" value="1"/>
</dbReference>
<dbReference type="GO" id="GO:0036503">
    <property type="term" value="P:ERAD pathway"/>
    <property type="evidence" value="ECO:0007669"/>
    <property type="project" value="TreeGrafter"/>
</dbReference>
<dbReference type="EMBL" id="GL443520">
    <property type="protein sequence ID" value="EFN61968.1"/>
    <property type="molecule type" value="Genomic_DNA"/>
</dbReference>
<protein>
    <submittedName>
        <fullName evidence="3">F-box only protein 6</fullName>
    </submittedName>
</protein>
<dbReference type="KEGG" id="cfo:105256960"/>
<dbReference type="SUPFAM" id="SSF81383">
    <property type="entry name" value="F-box domain"/>
    <property type="match status" value="1"/>
</dbReference>
<dbReference type="Gene3D" id="1.20.1280.50">
    <property type="match status" value="1"/>
</dbReference>
<name>E2AX85_CAMFO</name>
<evidence type="ECO:0000259" key="2">
    <source>
        <dbReference type="PROSITE" id="PS51114"/>
    </source>
</evidence>
<dbReference type="PANTHER" id="PTHR12125:SF5">
    <property type="entry name" value="F-BOX DOMAIN-CONTAINING PROTEIN"/>
    <property type="match status" value="1"/>
</dbReference>
<dbReference type="Proteomes" id="UP000000311">
    <property type="component" value="Unassembled WGS sequence"/>
</dbReference>
<dbReference type="OMA" id="HIFFQHG"/>
<dbReference type="Pfam" id="PF12937">
    <property type="entry name" value="F-box-like"/>
    <property type="match status" value="1"/>
</dbReference>
<dbReference type="AlphaFoldDB" id="E2AX85"/>
<reference evidence="3 4" key="1">
    <citation type="journal article" date="2010" name="Science">
        <title>Genomic comparison of the ants Camponotus floridanus and Harpegnathos saltator.</title>
        <authorList>
            <person name="Bonasio R."/>
            <person name="Zhang G."/>
            <person name="Ye C."/>
            <person name="Mutti N.S."/>
            <person name="Fang X."/>
            <person name="Qin N."/>
            <person name="Donahue G."/>
            <person name="Yang P."/>
            <person name="Li Q."/>
            <person name="Li C."/>
            <person name="Zhang P."/>
            <person name="Huang Z."/>
            <person name="Berger S.L."/>
            <person name="Reinberg D."/>
            <person name="Wang J."/>
            <person name="Liebig J."/>
        </authorList>
    </citation>
    <scope>NUCLEOTIDE SEQUENCE [LARGE SCALE GENOMIC DNA]</scope>
    <source>
        <strain evidence="4">C129</strain>
    </source>
</reference>
<dbReference type="InterPro" id="IPR036047">
    <property type="entry name" value="F-box-like_dom_sf"/>
</dbReference>
<dbReference type="SMART" id="SM01198">
    <property type="entry name" value="FBA"/>
    <property type="match status" value="1"/>
</dbReference>
<dbReference type="GO" id="GO:0031146">
    <property type="term" value="P:SCF-dependent proteasomal ubiquitin-dependent protein catabolic process"/>
    <property type="evidence" value="ECO:0007669"/>
    <property type="project" value="TreeGrafter"/>
</dbReference>
<dbReference type="InParanoid" id="E2AX85"/>
<keyword evidence="4" id="KW-1185">Reference proteome</keyword>
<evidence type="ECO:0000313" key="4">
    <source>
        <dbReference type="Proteomes" id="UP000000311"/>
    </source>
</evidence>
<dbReference type="GO" id="GO:0005737">
    <property type="term" value="C:cytoplasm"/>
    <property type="evidence" value="ECO:0007669"/>
    <property type="project" value="UniProtKB-ARBA"/>
</dbReference>
<dbReference type="FunFam" id="2.60.120.260:FF:000012">
    <property type="entry name" value="F-box only protein 2"/>
    <property type="match status" value="1"/>
</dbReference>
<dbReference type="InterPro" id="IPR001810">
    <property type="entry name" value="F-box_dom"/>
</dbReference>
<dbReference type="OrthoDB" id="1107553at2759"/>
<dbReference type="InterPro" id="IPR007397">
    <property type="entry name" value="F-box-assoc_dom"/>
</dbReference>
<accession>E2AX85</accession>
<feature type="domain" description="F-box" evidence="1">
    <location>
        <begin position="27"/>
        <end position="72"/>
    </location>
</feature>
<evidence type="ECO:0000313" key="3">
    <source>
        <dbReference type="EMBL" id="EFN61968.1"/>
    </source>
</evidence>
<dbReference type="GO" id="GO:0019005">
    <property type="term" value="C:SCF ubiquitin ligase complex"/>
    <property type="evidence" value="ECO:0007669"/>
    <property type="project" value="TreeGrafter"/>
</dbReference>
<dbReference type="PANTHER" id="PTHR12125">
    <property type="entry name" value="F-BOX ONLY PROTEIN 6-LIKE PROTEIN"/>
    <property type="match status" value="1"/>
</dbReference>
<sequence>MGQSQDTIQTLATSRVIFDEKGNNGFTICGRDIPAELLAEIFCRADLKTLLNCQLVCKRWWIVIQNYIWRKKAELTLGKPFPRHEEMPWHVFYLICKRKPFERNLLKNHSGEQKMKHWEICSNGGDSWMVEHPPAGVPEMPLTIFEGKQICFVTSYHSCTKRQLVDLVAEGLHPYVLDVLQPPIMVSEWYSCRWDCPAVYEVHVELLASEEKDNRILDRFQFRDTIEGERQNQWLYKSHVFENYGAGLRKINFLHGGMDKSFWAGHYGSKMAGACISVKIPPVSTYTYDDESDTPSILDE</sequence>
<dbReference type="GO" id="GO:0061630">
    <property type="term" value="F:ubiquitin protein ligase activity"/>
    <property type="evidence" value="ECO:0007669"/>
    <property type="project" value="TreeGrafter"/>
</dbReference>
<dbReference type="STRING" id="104421.E2AX85"/>
<feature type="domain" description="FBA" evidence="2">
    <location>
        <begin position="92"/>
        <end position="280"/>
    </location>
</feature>
<dbReference type="SMART" id="SM00256">
    <property type="entry name" value="FBOX"/>
    <property type="match status" value="1"/>
</dbReference>
<dbReference type="SUPFAM" id="SSF49785">
    <property type="entry name" value="Galactose-binding domain-like"/>
    <property type="match status" value="1"/>
</dbReference>